<dbReference type="KEGG" id="ccal:108632225"/>
<feature type="transmembrane region" description="Helical" evidence="8">
    <location>
        <begin position="289"/>
        <end position="314"/>
    </location>
</feature>
<dbReference type="AlphaFoldDB" id="A0AAJ7JFG8"/>
<evidence type="ECO:0000256" key="4">
    <source>
        <dbReference type="ARBA" id="ARBA00022692"/>
    </source>
</evidence>
<evidence type="ECO:0000313" key="11">
    <source>
        <dbReference type="RefSeq" id="XP_017892144.2"/>
    </source>
</evidence>
<dbReference type="PANTHER" id="PTHR34093">
    <property type="entry name" value="CHLORIDE CHANNEL CLIC-LIKE PROTEIN 1"/>
    <property type="match status" value="1"/>
</dbReference>
<evidence type="ECO:0000313" key="10">
    <source>
        <dbReference type="Proteomes" id="UP000694925"/>
    </source>
</evidence>
<dbReference type="GO" id="GO:0016020">
    <property type="term" value="C:membrane"/>
    <property type="evidence" value="ECO:0007669"/>
    <property type="project" value="UniProtKB-SubCell"/>
</dbReference>
<comment type="subcellular location">
    <subcellularLocation>
        <location evidence="1">Membrane</location>
        <topology evidence="1">Multi-pass membrane protein</topology>
    </subcellularLocation>
</comment>
<dbReference type="GO" id="GO:0005254">
    <property type="term" value="F:chloride channel activity"/>
    <property type="evidence" value="ECO:0007669"/>
    <property type="project" value="TreeGrafter"/>
</dbReference>
<keyword evidence="6 8" id="KW-0472">Membrane</keyword>
<gene>
    <name evidence="11" type="primary">LOC108632225</name>
</gene>
<keyword evidence="5 8" id="KW-1133">Transmembrane helix</keyword>
<dbReference type="PANTHER" id="PTHR34093:SF1">
    <property type="entry name" value="CHLORIDE CHANNEL CLIC-LIKE PROTEIN 1"/>
    <property type="match status" value="1"/>
</dbReference>
<protein>
    <recommendedName>
        <fullName evidence="3">Chloride channel CLIC-like protein 1</fullName>
    </recommendedName>
</protein>
<dbReference type="Proteomes" id="UP000694925">
    <property type="component" value="Unplaced"/>
</dbReference>
<organism evidence="10 11">
    <name type="scientific">Ceratina calcarata</name>
    <dbReference type="NCBI Taxonomy" id="156304"/>
    <lineage>
        <taxon>Eukaryota</taxon>
        <taxon>Metazoa</taxon>
        <taxon>Ecdysozoa</taxon>
        <taxon>Arthropoda</taxon>
        <taxon>Hexapoda</taxon>
        <taxon>Insecta</taxon>
        <taxon>Pterygota</taxon>
        <taxon>Neoptera</taxon>
        <taxon>Endopterygota</taxon>
        <taxon>Hymenoptera</taxon>
        <taxon>Apocrita</taxon>
        <taxon>Aculeata</taxon>
        <taxon>Apoidea</taxon>
        <taxon>Anthophila</taxon>
        <taxon>Apidae</taxon>
        <taxon>Ceratina</taxon>
        <taxon>Zadontomerus</taxon>
    </lineage>
</organism>
<evidence type="ECO:0000256" key="3">
    <source>
        <dbReference type="ARBA" id="ARBA00015571"/>
    </source>
</evidence>
<accession>A0AAJ7JFG8</accession>
<feature type="transmembrane region" description="Helical" evidence="8">
    <location>
        <begin position="326"/>
        <end position="349"/>
    </location>
</feature>
<feature type="transmembrane region" description="Helical" evidence="8">
    <location>
        <begin position="209"/>
        <end position="229"/>
    </location>
</feature>
<dbReference type="RefSeq" id="XP_017892144.2">
    <property type="nucleotide sequence ID" value="XM_018036655.2"/>
</dbReference>
<evidence type="ECO:0000256" key="2">
    <source>
        <dbReference type="ARBA" id="ARBA00005944"/>
    </source>
</evidence>
<feature type="region of interest" description="Disordered" evidence="7">
    <location>
        <begin position="398"/>
        <end position="461"/>
    </location>
</feature>
<dbReference type="GeneID" id="108632225"/>
<feature type="chain" id="PRO_5042477770" description="Chloride channel CLIC-like protein 1" evidence="9">
    <location>
        <begin position="22"/>
        <end position="461"/>
    </location>
</feature>
<dbReference type="InterPro" id="IPR009231">
    <property type="entry name" value="Chloride_chnl_CLIC-like"/>
</dbReference>
<sequence>MRCSRTFVFVHALAMLAIVHCEVDDDGYNENYFEDTLLDILDPHSFYYKEQNEQVLKDVPMNGEENTEISTAVKSRKADNNYSMHEAVFYKRLVNLLLANIHIQDKDEISISGILEIEMTHAEMKTLENFPVNKTSLRDIDEILSNIIKKPRFDYINSHGGRYILDLFQQGIGMLFETVQNNPDGALILFAMLMVFCSFKMFKWGQRLPIVALIQIMFILSFFMTWWHLIQEAEAKFRAEQKKYTEMPISCHPEKMSYWDKFVSLFYHDDCEQYYKTMMLNPKLKVTPAFAMSHFITTVILYPITHVGTIISVFIRNATDDLPFTYGWIVKCMFYLVVCIVIITIPFWLSSAAIYLPFGFGIRYFRNKNQGNSLPSIEKREPVQIYLQVSQGTGVAQIKDTSEAERSKPLKAALPEIEDVTDKSDDLSKGDVVDKIETNDNKKSQECEEERVKKHDGSGDN</sequence>
<dbReference type="GO" id="GO:0005783">
    <property type="term" value="C:endoplasmic reticulum"/>
    <property type="evidence" value="ECO:0007669"/>
    <property type="project" value="TreeGrafter"/>
</dbReference>
<keyword evidence="9" id="KW-0732">Signal</keyword>
<keyword evidence="10" id="KW-1185">Reference proteome</keyword>
<name>A0AAJ7JFG8_9HYME</name>
<evidence type="ECO:0000256" key="6">
    <source>
        <dbReference type="ARBA" id="ARBA00023136"/>
    </source>
</evidence>
<comment type="similarity">
    <text evidence="2">Belongs to the chloride channel MCLC family.</text>
</comment>
<feature type="compositionally biased region" description="Basic and acidic residues" evidence="7">
    <location>
        <begin position="420"/>
        <end position="461"/>
    </location>
</feature>
<reference evidence="11" key="1">
    <citation type="submission" date="2025-08" db="UniProtKB">
        <authorList>
            <consortium name="RefSeq"/>
        </authorList>
    </citation>
    <scope>IDENTIFICATION</scope>
    <source>
        <tissue evidence="11">Whole body</tissue>
    </source>
</reference>
<evidence type="ECO:0000256" key="1">
    <source>
        <dbReference type="ARBA" id="ARBA00004141"/>
    </source>
</evidence>
<evidence type="ECO:0000256" key="7">
    <source>
        <dbReference type="SAM" id="MobiDB-lite"/>
    </source>
</evidence>
<evidence type="ECO:0000256" key="9">
    <source>
        <dbReference type="SAM" id="SignalP"/>
    </source>
</evidence>
<proteinExistence type="inferred from homology"/>
<evidence type="ECO:0000256" key="8">
    <source>
        <dbReference type="SAM" id="Phobius"/>
    </source>
</evidence>
<feature type="signal peptide" evidence="9">
    <location>
        <begin position="1"/>
        <end position="21"/>
    </location>
</feature>
<dbReference type="Pfam" id="PF05934">
    <property type="entry name" value="MCLC"/>
    <property type="match status" value="1"/>
</dbReference>
<evidence type="ECO:0000256" key="5">
    <source>
        <dbReference type="ARBA" id="ARBA00022989"/>
    </source>
</evidence>
<keyword evidence="4 8" id="KW-0812">Transmembrane</keyword>